<evidence type="ECO:0000259" key="8">
    <source>
        <dbReference type="Pfam" id="PF03847"/>
    </source>
</evidence>
<name>A0AAJ0GIU6_9PEZI</name>
<evidence type="ECO:0000256" key="3">
    <source>
        <dbReference type="ARBA" id="ARBA00023015"/>
    </source>
</evidence>
<comment type="caution">
    <text evidence="9">The sequence shown here is derived from an EMBL/GenBank/DDBJ whole genome shotgun (WGS) entry which is preliminary data.</text>
</comment>
<evidence type="ECO:0000256" key="5">
    <source>
        <dbReference type="ARBA" id="ARBA00023242"/>
    </source>
</evidence>
<feature type="compositionally biased region" description="Low complexity" evidence="7">
    <location>
        <begin position="84"/>
        <end position="126"/>
    </location>
</feature>
<feature type="region of interest" description="Disordered" evidence="7">
    <location>
        <begin position="1"/>
        <end position="28"/>
    </location>
</feature>
<accession>A0AAJ0GIU6</accession>
<dbReference type="GO" id="GO:0000124">
    <property type="term" value="C:SAGA complex"/>
    <property type="evidence" value="ECO:0007669"/>
    <property type="project" value="InterPro"/>
</dbReference>
<feature type="coiled-coil region" evidence="6">
    <location>
        <begin position="189"/>
        <end position="216"/>
    </location>
</feature>
<evidence type="ECO:0000313" key="9">
    <source>
        <dbReference type="EMBL" id="KAK3058315.1"/>
    </source>
</evidence>
<feature type="compositionally biased region" description="Polar residues" evidence="7">
    <location>
        <begin position="438"/>
        <end position="489"/>
    </location>
</feature>
<dbReference type="CDD" id="cd07981">
    <property type="entry name" value="HFD_TAF12"/>
    <property type="match status" value="1"/>
</dbReference>
<dbReference type="InterPro" id="IPR003228">
    <property type="entry name" value="TFIID_TAF12_dom"/>
</dbReference>
<dbReference type="GO" id="GO:0005669">
    <property type="term" value="C:transcription factor TFIID complex"/>
    <property type="evidence" value="ECO:0007669"/>
    <property type="project" value="InterPro"/>
</dbReference>
<evidence type="ECO:0000256" key="6">
    <source>
        <dbReference type="SAM" id="Coils"/>
    </source>
</evidence>
<dbReference type="SUPFAM" id="SSF47113">
    <property type="entry name" value="Histone-fold"/>
    <property type="match status" value="1"/>
</dbReference>
<keyword evidence="3" id="KW-0805">Transcription regulation</keyword>
<dbReference type="EMBL" id="JAWDJX010000002">
    <property type="protein sequence ID" value="KAK3058315.1"/>
    <property type="molecule type" value="Genomic_DNA"/>
</dbReference>
<dbReference type="AlphaFoldDB" id="A0AAJ0GIU6"/>
<dbReference type="GO" id="GO:0046982">
    <property type="term" value="F:protein heterodimerization activity"/>
    <property type="evidence" value="ECO:0007669"/>
    <property type="project" value="InterPro"/>
</dbReference>
<reference evidence="9" key="1">
    <citation type="submission" date="2023-04" db="EMBL/GenBank/DDBJ databases">
        <title>Black Yeasts Isolated from many extreme environments.</title>
        <authorList>
            <person name="Coleine C."/>
            <person name="Stajich J.E."/>
            <person name="Selbmann L."/>
        </authorList>
    </citation>
    <scope>NUCLEOTIDE SEQUENCE</scope>
    <source>
        <strain evidence="9">CCFEE 5312</strain>
    </source>
</reference>
<comment type="subcellular location">
    <subcellularLocation>
        <location evidence="1">Nucleus</location>
    </subcellularLocation>
</comment>
<keyword evidence="6" id="KW-0175">Coiled coil</keyword>
<proteinExistence type="inferred from homology"/>
<dbReference type="PANTHER" id="PTHR12264">
    <property type="entry name" value="TRANSCRIPTION INITIATION FACTOR TFIID SUBUNIT 12"/>
    <property type="match status" value="1"/>
</dbReference>
<dbReference type="PANTHER" id="PTHR12264:SF21">
    <property type="entry name" value="TRANSCRIPTION INITIATION FACTOR TFIID SUBUNIT 12"/>
    <property type="match status" value="1"/>
</dbReference>
<dbReference type="Pfam" id="PF03847">
    <property type="entry name" value="TFIID_20kDa"/>
    <property type="match status" value="1"/>
</dbReference>
<feature type="region of interest" description="Disordered" evidence="7">
    <location>
        <begin position="221"/>
        <end position="492"/>
    </location>
</feature>
<protein>
    <submittedName>
        <fullName evidence="9">Transcription initiation factor TFIID subunit 12</fullName>
    </submittedName>
</protein>
<feature type="domain" description="Transcription initiation factor TFIID subunit 12" evidence="8">
    <location>
        <begin position="518"/>
        <end position="591"/>
    </location>
</feature>
<feature type="compositionally biased region" description="Low complexity" evidence="7">
    <location>
        <begin position="405"/>
        <end position="422"/>
    </location>
</feature>
<sequence>MAQPNGGQSGVPPLIKPNQIDSLPHLNAAQKTNWKEGLTRLWGTLSTAPAGSPEYKNAETKIRELSMKVMQQMSSRPNAGGGQQQQQQQQRPMSQQGQGSMPQAIGMAQQGSQQGQQPQPPQMSQAVKTELTSVTINYPPEISQQGQAAMTQYRTNWYRRGASLLNKREGLKKSGTQLTQQRQSGQGDQQAIMTELNNLRAQLTQVQGEWDNMKAKMQQLGNQQLGQQPMQRQQQGSQGPSQQMNGGQQQQHSQQPQGDVKMHMDQGSAQSPQGPQGGFQQQPQTAQSQVAPTPQQQSYSQPPNSAHGQQQTPQSATQPQMPQNFPQQQNIPQPQQQQHPNQPQRPSVNTQHMQHSQQNIIQAQQQQQQQNHAAMPQSANQQHPPQQQQQPQQRPQPLSHQAAMSQAAESYSRAQAQQSQQQVPQMPHVPNGLPLNPPQSATQQTPTSGYPSIQQQTANSNSKWNTNNRSLQLDPRTQQPVQGQPSRPTYANAGMIAQPGVQRPAQFTLEGEGDRVLSKRKLDELVRQVTGTAAASEDANVLAPDVEESVLTLADNFVDNVITSACRLAKLRSSQTLDIRDIQIVLERNYGIRIPGYGLDEVRTVRKFQPAPGWQSKMQAVQAGKVMGGRDGKDS</sequence>
<evidence type="ECO:0000256" key="1">
    <source>
        <dbReference type="ARBA" id="ARBA00004123"/>
    </source>
</evidence>
<dbReference type="GO" id="GO:0051123">
    <property type="term" value="P:RNA polymerase II preinitiation complex assembly"/>
    <property type="evidence" value="ECO:0007669"/>
    <property type="project" value="TreeGrafter"/>
</dbReference>
<keyword evidence="4" id="KW-0804">Transcription</keyword>
<feature type="compositionally biased region" description="Low complexity" evidence="7">
    <location>
        <begin position="353"/>
        <end position="397"/>
    </location>
</feature>
<gene>
    <name evidence="9" type="primary">TAF12</name>
    <name evidence="9" type="ORF">LTR09_001393</name>
</gene>
<keyword evidence="5" id="KW-0539">Nucleus</keyword>
<dbReference type="Proteomes" id="UP001271007">
    <property type="component" value="Unassembled WGS sequence"/>
</dbReference>
<dbReference type="FunFam" id="1.10.20.10:FF:000037">
    <property type="entry name" value="Transcription initiation factor TFIID subunit 12"/>
    <property type="match status" value="1"/>
</dbReference>
<dbReference type="Gene3D" id="1.10.20.10">
    <property type="entry name" value="Histone, subunit A"/>
    <property type="match status" value="1"/>
</dbReference>
<evidence type="ECO:0000256" key="2">
    <source>
        <dbReference type="ARBA" id="ARBA00007530"/>
    </source>
</evidence>
<dbReference type="GO" id="GO:0017025">
    <property type="term" value="F:TBP-class protein binding"/>
    <property type="evidence" value="ECO:0007669"/>
    <property type="project" value="TreeGrafter"/>
</dbReference>
<dbReference type="GO" id="GO:0003677">
    <property type="term" value="F:DNA binding"/>
    <property type="evidence" value="ECO:0007669"/>
    <property type="project" value="TreeGrafter"/>
</dbReference>
<comment type="similarity">
    <text evidence="2">Belongs to the TAF12 family.</text>
</comment>
<feature type="compositionally biased region" description="Low complexity" evidence="7">
    <location>
        <begin position="221"/>
        <end position="258"/>
    </location>
</feature>
<evidence type="ECO:0000256" key="4">
    <source>
        <dbReference type="ARBA" id="ARBA00023163"/>
    </source>
</evidence>
<feature type="region of interest" description="Disordered" evidence="7">
    <location>
        <begin position="72"/>
        <end position="127"/>
    </location>
</feature>
<dbReference type="InterPro" id="IPR009072">
    <property type="entry name" value="Histone-fold"/>
</dbReference>
<evidence type="ECO:0000313" key="10">
    <source>
        <dbReference type="Proteomes" id="UP001271007"/>
    </source>
</evidence>
<keyword evidence="10" id="KW-1185">Reference proteome</keyword>
<organism evidence="9 10">
    <name type="scientific">Extremus antarcticus</name>
    <dbReference type="NCBI Taxonomy" id="702011"/>
    <lineage>
        <taxon>Eukaryota</taxon>
        <taxon>Fungi</taxon>
        <taxon>Dikarya</taxon>
        <taxon>Ascomycota</taxon>
        <taxon>Pezizomycotina</taxon>
        <taxon>Dothideomycetes</taxon>
        <taxon>Dothideomycetidae</taxon>
        <taxon>Mycosphaerellales</taxon>
        <taxon>Extremaceae</taxon>
        <taxon>Extremus</taxon>
    </lineage>
</organism>
<dbReference type="InterPro" id="IPR037794">
    <property type="entry name" value="TAF12"/>
</dbReference>
<feature type="compositionally biased region" description="Low complexity" evidence="7">
    <location>
        <begin position="266"/>
        <end position="346"/>
    </location>
</feature>
<evidence type="ECO:0000256" key="7">
    <source>
        <dbReference type="SAM" id="MobiDB-lite"/>
    </source>
</evidence>